<comment type="subcellular location">
    <subcellularLocation>
        <location evidence="2">Mitochondrion</location>
    </subcellularLocation>
</comment>
<dbReference type="Proteomes" id="UP000550707">
    <property type="component" value="Unassembled WGS sequence"/>
</dbReference>
<evidence type="ECO:0000313" key="6">
    <source>
        <dbReference type="EMBL" id="KAF6420842.1"/>
    </source>
</evidence>
<reference evidence="6 7" key="1">
    <citation type="journal article" date="2020" name="Nature">
        <title>Six reference-quality genomes reveal evolution of bat adaptations.</title>
        <authorList>
            <person name="Jebb D."/>
            <person name="Huang Z."/>
            <person name="Pippel M."/>
            <person name="Hughes G.M."/>
            <person name="Lavrichenko K."/>
            <person name="Devanna P."/>
            <person name="Winkler S."/>
            <person name="Jermiin L.S."/>
            <person name="Skirmuntt E.C."/>
            <person name="Katzourakis A."/>
            <person name="Burkitt-Gray L."/>
            <person name="Ray D.A."/>
            <person name="Sullivan K.A.M."/>
            <person name="Roscito J.G."/>
            <person name="Kirilenko B.M."/>
            <person name="Davalos L.M."/>
            <person name="Corthals A.P."/>
            <person name="Power M.L."/>
            <person name="Jones G."/>
            <person name="Ransome R.D."/>
            <person name="Dechmann D.K.N."/>
            <person name="Locatelli A.G."/>
            <person name="Puechmaille S.J."/>
            <person name="Fedrigo O."/>
            <person name="Jarvis E.D."/>
            <person name="Hiller M."/>
            <person name="Vernes S.C."/>
            <person name="Myers E.W."/>
            <person name="Teeling E.C."/>
        </authorList>
    </citation>
    <scope>NUCLEOTIDE SEQUENCE [LARGE SCALE GENOMIC DNA]</scope>
    <source>
        <strain evidence="6">MMolMol1</strain>
        <tissue evidence="6">Muscle</tissue>
    </source>
</reference>
<dbReference type="AlphaFoldDB" id="A0A7J8DD34"/>
<evidence type="ECO:0000313" key="7">
    <source>
        <dbReference type="Proteomes" id="UP000550707"/>
    </source>
</evidence>
<dbReference type="Pfam" id="PF04430">
    <property type="entry name" value="DUF498"/>
    <property type="match status" value="1"/>
</dbReference>
<comment type="caution">
    <text evidence="6">The sequence shown here is derived from an EMBL/GenBank/DDBJ whole genome shotgun (WGS) entry which is preliminary data.</text>
</comment>
<evidence type="ECO:0000256" key="4">
    <source>
        <dbReference type="ARBA" id="ARBA00023128"/>
    </source>
</evidence>
<keyword evidence="6" id="KW-0830">Ubiquinone</keyword>
<evidence type="ECO:0000256" key="3">
    <source>
        <dbReference type="ARBA" id="ARBA00021776"/>
    </source>
</evidence>
<name>A0A7J8DD34_MOLMO</name>
<dbReference type="EMBL" id="JACASF010000018">
    <property type="protein sequence ID" value="KAF6420842.1"/>
    <property type="molecule type" value="Genomic_DNA"/>
</dbReference>
<proteinExistence type="inferred from homology"/>
<dbReference type="Gene3D" id="3.40.1230.10">
    <property type="entry name" value="MTH938-like"/>
    <property type="match status" value="1"/>
</dbReference>
<evidence type="ECO:0000256" key="5">
    <source>
        <dbReference type="ARBA" id="ARBA00049984"/>
    </source>
</evidence>
<accession>A0A7J8DD34</accession>
<dbReference type="GO" id="GO:0005743">
    <property type="term" value="C:mitochondrial inner membrane"/>
    <property type="evidence" value="ECO:0007669"/>
    <property type="project" value="TreeGrafter"/>
</dbReference>
<dbReference type="SUPFAM" id="SSF64076">
    <property type="entry name" value="MTH938-like"/>
    <property type="match status" value="1"/>
</dbReference>
<evidence type="ECO:0000256" key="1">
    <source>
        <dbReference type="ARBA" id="ARBA00004069"/>
    </source>
</evidence>
<dbReference type="InterPro" id="IPR007523">
    <property type="entry name" value="NDUFAF3/AAMDC"/>
</dbReference>
<keyword evidence="4" id="KW-0496">Mitochondrion</keyword>
<evidence type="ECO:0000256" key="2">
    <source>
        <dbReference type="ARBA" id="ARBA00004173"/>
    </source>
</evidence>
<keyword evidence="7" id="KW-1185">Reference proteome</keyword>
<dbReference type="InterPro" id="IPR036748">
    <property type="entry name" value="MTH938-like_sf"/>
</dbReference>
<comment type="function">
    <text evidence="1">Essential factor for the assembly of mitochondrial NADH:ubiquinone oxidoreductase complex (complex I).</text>
</comment>
<protein>
    <recommendedName>
        <fullName evidence="3">NADH dehydrogenase [ubiquinone] 1 alpha subcomplex assembly factor 3</fullName>
    </recommendedName>
</protein>
<dbReference type="PANTHER" id="PTHR21192">
    <property type="entry name" value="NUCLEAR PROTEIN E3-3"/>
    <property type="match status" value="1"/>
</dbReference>
<dbReference type="CDD" id="cd05125">
    <property type="entry name" value="Mth938_2P1-like"/>
    <property type="match status" value="1"/>
</dbReference>
<dbReference type="GO" id="GO:0032981">
    <property type="term" value="P:mitochondrial respiratory chain complex I assembly"/>
    <property type="evidence" value="ECO:0007669"/>
    <property type="project" value="InterPro"/>
</dbReference>
<organism evidence="6 7">
    <name type="scientific">Molossus molossus</name>
    <name type="common">Pallas' mastiff bat</name>
    <name type="synonym">Vespertilio molossus</name>
    <dbReference type="NCBI Taxonomy" id="27622"/>
    <lineage>
        <taxon>Eukaryota</taxon>
        <taxon>Metazoa</taxon>
        <taxon>Chordata</taxon>
        <taxon>Craniata</taxon>
        <taxon>Vertebrata</taxon>
        <taxon>Euteleostomi</taxon>
        <taxon>Mammalia</taxon>
        <taxon>Eutheria</taxon>
        <taxon>Laurasiatheria</taxon>
        <taxon>Chiroptera</taxon>
        <taxon>Yangochiroptera</taxon>
        <taxon>Molossidae</taxon>
        <taxon>Molossus</taxon>
    </lineage>
</organism>
<gene>
    <name evidence="6" type="ORF">HJG59_012919</name>
</gene>
<sequence>MAAAFVLRGLYRARPVLRRSPAELLWAPRRGHRLTPADDELYQRTRITLLQREAPHAMYIDSYNSRGFVVGSHQDITEESFSLFWMLEPRIEIVVVGTGDRTERLQSQVLRAMRQRGIAVEVQDTPNACATFNFLCHEGRVTGAALIPPPGGTVLTSLAQTAE</sequence>
<comment type="similarity">
    <text evidence="5">Belongs to the NDUFAF3 family.</text>
</comment>
<dbReference type="InterPro" id="IPR034095">
    <property type="entry name" value="NDUF3"/>
</dbReference>
<dbReference type="PANTHER" id="PTHR21192:SF2">
    <property type="entry name" value="NADH DEHYDROGENASE [UBIQUINONE] 1 ALPHA SUBCOMPLEX ASSEMBLY FACTOR 3"/>
    <property type="match status" value="1"/>
</dbReference>